<comment type="caution">
    <text evidence="1">The sequence shown here is derived from an EMBL/GenBank/DDBJ whole genome shotgun (WGS) entry which is preliminary data.</text>
</comment>
<keyword evidence="2" id="KW-1185">Reference proteome</keyword>
<dbReference type="EMBL" id="JAHYIQ010000041">
    <property type="protein sequence ID" value="KAK1118743.1"/>
    <property type="molecule type" value="Genomic_DNA"/>
</dbReference>
<organism evidence="1 2">
    <name type="scientific">Melipona bicolor</name>
    <dbReference type="NCBI Taxonomy" id="60889"/>
    <lineage>
        <taxon>Eukaryota</taxon>
        <taxon>Metazoa</taxon>
        <taxon>Ecdysozoa</taxon>
        <taxon>Arthropoda</taxon>
        <taxon>Hexapoda</taxon>
        <taxon>Insecta</taxon>
        <taxon>Pterygota</taxon>
        <taxon>Neoptera</taxon>
        <taxon>Endopterygota</taxon>
        <taxon>Hymenoptera</taxon>
        <taxon>Apocrita</taxon>
        <taxon>Aculeata</taxon>
        <taxon>Apoidea</taxon>
        <taxon>Anthophila</taxon>
        <taxon>Apidae</taxon>
        <taxon>Melipona</taxon>
    </lineage>
</organism>
<accession>A0AA40FGS4</accession>
<evidence type="ECO:0000313" key="1">
    <source>
        <dbReference type="EMBL" id="KAK1118743.1"/>
    </source>
</evidence>
<gene>
    <name evidence="1" type="ORF">K0M31_014745</name>
</gene>
<dbReference type="Proteomes" id="UP001177670">
    <property type="component" value="Unassembled WGS sequence"/>
</dbReference>
<dbReference type="AlphaFoldDB" id="A0AA40FGS4"/>
<evidence type="ECO:0000313" key="2">
    <source>
        <dbReference type="Proteomes" id="UP001177670"/>
    </source>
</evidence>
<reference evidence="1" key="1">
    <citation type="submission" date="2021-10" db="EMBL/GenBank/DDBJ databases">
        <title>Melipona bicolor Genome sequencing and assembly.</title>
        <authorList>
            <person name="Araujo N.S."/>
            <person name="Arias M.C."/>
        </authorList>
    </citation>
    <scope>NUCLEOTIDE SEQUENCE</scope>
    <source>
        <strain evidence="1">USP_2M_L1-L4_2017</strain>
        <tissue evidence="1">Whole body</tissue>
    </source>
</reference>
<name>A0AA40FGS4_9HYME</name>
<protein>
    <submittedName>
        <fullName evidence="1">Uncharacterized protein</fullName>
    </submittedName>
</protein>
<proteinExistence type="predicted"/>
<sequence length="94" mass="10339">MRSSVPIKHLFTSTFDISVSLQRSDQLESLRSSWRTWMGADSSDSVVSIGWHRSCGHGDASSLSEVSTKIETNETLTRITLIKSGTVRSHGDEA</sequence>